<gene>
    <name evidence="2" type="primary">LOC112552720</name>
</gene>
<name>A0A8N1S645_9HYME</name>
<dbReference type="GeneID" id="112552720"/>
<proteinExistence type="predicted"/>
<sequence>MEKSRRCRCWMKSRREGGERNVGTTLETFVEWQQSTLLAPSFKDEDEMTTGERTNRQGEECLSYPFTKCRGQATKSIAYRFPRTQRLPNRSETILMAG</sequence>
<reference evidence="2" key="1">
    <citation type="submission" date="2025-08" db="UniProtKB">
        <authorList>
            <consortium name="RefSeq"/>
        </authorList>
    </citation>
    <scope>IDENTIFICATION</scope>
</reference>
<organism evidence="1 2">
    <name type="scientific">Pogonomyrmex barbatus</name>
    <name type="common">red harvester ant</name>
    <dbReference type="NCBI Taxonomy" id="144034"/>
    <lineage>
        <taxon>Eukaryota</taxon>
        <taxon>Metazoa</taxon>
        <taxon>Ecdysozoa</taxon>
        <taxon>Arthropoda</taxon>
        <taxon>Hexapoda</taxon>
        <taxon>Insecta</taxon>
        <taxon>Pterygota</taxon>
        <taxon>Neoptera</taxon>
        <taxon>Endopterygota</taxon>
        <taxon>Hymenoptera</taxon>
        <taxon>Apocrita</taxon>
        <taxon>Aculeata</taxon>
        <taxon>Formicoidea</taxon>
        <taxon>Formicidae</taxon>
        <taxon>Myrmicinae</taxon>
        <taxon>Pogonomyrmex</taxon>
    </lineage>
</organism>
<dbReference type="OrthoDB" id="10566553at2759"/>
<dbReference type="AlphaFoldDB" id="A0A8N1S645"/>
<protein>
    <submittedName>
        <fullName evidence="2">Uncharacterized protein LOC112552720 isoform X2</fullName>
    </submittedName>
</protein>
<keyword evidence="1" id="KW-1185">Reference proteome</keyword>
<dbReference type="Proteomes" id="UP000504615">
    <property type="component" value="Unplaced"/>
</dbReference>
<dbReference type="RefSeq" id="XP_025074364.1">
    <property type="nucleotide sequence ID" value="XM_025218579.1"/>
</dbReference>
<evidence type="ECO:0000313" key="2">
    <source>
        <dbReference type="RefSeq" id="XP_025074364.1"/>
    </source>
</evidence>
<evidence type="ECO:0000313" key="1">
    <source>
        <dbReference type="Proteomes" id="UP000504615"/>
    </source>
</evidence>
<accession>A0A8N1S645</accession>